<dbReference type="Proteomes" id="UP000010433">
    <property type="component" value="Unassembled WGS sequence"/>
</dbReference>
<organism evidence="1 2">
    <name type="scientific">Hoylesella saccharolytica F0055</name>
    <dbReference type="NCBI Taxonomy" id="1127699"/>
    <lineage>
        <taxon>Bacteria</taxon>
        <taxon>Pseudomonadati</taxon>
        <taxon>Bacteroidota</taxon>
        <taxon>Bacteroidia</taxon>
        <taxon>Bacteroidales</taxon>
        <taxon>Prevotellaceae</taxon>
        <taxon>Hoylesella</taxon>
    </lineage>
</organism>
<dbReference type="AlphaFoldDB" id="L1ND03"/>
<dbReference type="HOGENOM" id="CLU_3294510_0_0_10"/>
<evidence type="ECO:0000313" key="1">
    <source>
        <dbReference type="EMBL" id="EKY01243.1"/>
    </source>
</evidence>
<name>L1ND03_9BACT</name>
<comment type="caution">
    <text evidence="1">The sequence shown here is derived from an EMBL/GenBank/DDBJ whole genome shotgun (WGS) entry which is preliminary data.</text>
</comment>
<accession>L1ND03</accession>
<reference evidence="1 2" key="1">
    <citation type="submission" date="2012-05" db="EMBL/GenBank/DDBJ databases">
        <authorList>
            <person name="Weinstock G."/>
            <person name="Sodergren E."/>
            <person name="Lobos E.A."/>
            <person name="Fulton L."/>
            <person name="Fulton R."/>
            <person name="Courtney L."/>
            <person name="Fronick C."/>
            <person name="O'Laughlin M."/>
            <person name="Godfrey J."/>
            <person name="Wilson R.M."/>
            <person name="Miner T."/>
            <person name="Farmer C."/>
            <person name="Delehaunty K."/>
            <person name="Cordes M."/>
            <person name="Minx P."/>
            <person name="Tomlinson C."/>
            <person name="Chen J."/>
            <person name="Wollam A."/>
            <person name="Pepin K.H."/>
            <person name="Bhonagiri V."/>
            <person name="Zhang X."/>
            <person name="Suruliraj S."/>
            <person name="Warren W."/>
            <person name="Mitreva M."/>
            <person name="Mardis E.R."/>
            <person name="Wilson R.K."/>
        </authorList>
    </citation>
    <scope>NUCLEOTIDE SEQUENCE [LARGE SCALE GENOMIC DNA]</scope>
    <source>
        <strain evidence="1 2">F0055</strain>
    </source>
</reference>
<keyword evidence="2" id="KW-1185">Reference proteome</keyword>
<dbReference type="STRING" id="1127699.HMPREF9151_01069"/>
<protein>
    <submittedName>
        <fullName evidence="1">Uncharacterized protein</fullName>
    </submittedName>
</protein>
<evidence type="ECO:0000313" key="2">
    <source>
        <dbReference type="Proteomes" id="UP000010433"/>
    </source>
</evidence>
<gene>
    <name evidence="1" type="ORF">HMPREF9151_01069</name>
</gene>
<sequence length="40" mass="4844">MLNARFLLSQFLLLRYTNSFYWNMLRCSFTIIEFSLGVSF</sequence>
<dbReference type="EMBL" id="AMEP01000073">
    <property type="protein sequence ID" value="EKY01243.1"/>
    <property type="molecule type" value="Genomic_DNA"/>
</dbReference>
<proteinExistence type="predicted"/>